<reference evidence="4" key="1">
    <citation type="submission" date="2022-09" db="EMBL/GenBank/DDBJ databases">
        <title>Haloadaptaus new haloarchaeum isolated from saline soil.</title>
        <authorList>
            <person name="Duran-Viseras A."/>
            <person name="Sanchez-Porro C."/>
            <person name="Ventosa A."/>
        </authorList>
    </citation>
    <scope>NUCLEOTIDE SEQUENCE</scope>
    <source>
        <strain evidence="4">F3-133</strain>
    </source>
</reference>
<feature type="compositionally biased region" description="Low complexity" evidence="2">
    <location>
        <begin position="43"/>
        <end position="58"/>
    </location>
</feature>
<feature type="region of interest" description="Disordered" evidence="2">
    <location>
        <begin position="31"/>
        <end position="78"/>
    </location>
</feature>
<feature type="domain" description="PBP" evidence="3">
    <location>
        <begin position="132"/>
        <end position="348"/>
    </location>
</feature>
<keyword evidence="1" id="KW-0732">Signal</keyword>
<dbReference type="SUPFAM" id="SSF53850">
    <property type="entry name" value="Periplasmic binding protein-like II"/>
    <property type="match status" value="1"/>
</dbReference>
<dbReference type="Gene3D" id="3.40.190.10">
    <property type="entry name" value="Periplasmic binding protein-like II"/>
    <property type="match status" value="2"/>
</dbReference>
<dbReference type="InterPro" id="IPR024370">
    <property type="entry name" value="PBP_domain"/>
</dbReference>
<name>A0A9Q4GI58_9EURY</name>
<feature type="compositionally biased region" description="Polar residues" evidence="2">
    <location>
        <begin position="66"/>
        <end position="78"/>
    </location>
</feature>
<evidence type="ECO:0000256" key="1">
    <source>
        <dbReference type="ARBA" id="ARBA00022729"/>
    </source>
</evidence>
<keyword evidence="5" id="KW-1185">Reference proteome</keyword>
<comment type="caution">
    <text evidence="4">The sequence shown here is derived from an EMBL/GenBank/DDBJ whole genome shotgun (WGS) entry which is preliminary data.</text>
</comment>
<dbReference type="Pfam" id="PF12849">
    <property type="entry name" value="PBP_like_2"/>
    <property type="match status" value="1"/>
</dbReference>
<dbReference type="InterPro" id="IPR050811">
    <property type="entry name" value="Phosphate_ABC_transporter"/>
</dbReference>
<dbReference type="RefSeq" id="WP_266085563.1">
    <property type="nucleotide sequence ID" value="NZ_RKLV01000001.1"/>
</dbReference>
<dbReference type="Proteomes" id="UP001149411">
    <property type="component" value="Unassembled WGS sequence"/>
</dbReference>
<gene>
    <name evidence="4" type="ORF">EGH25_01255</name>
</gene>
<dbReference type="PANTHER" id="PTHR30570:SF1">
    <property type="entry name" value="PHOSPHATE-BINDING PROTEIN PSTS"/>
    <property type="match status" value="1"/>
</dbReference>
<accession>A0A9Q4GI58</accession>
<dbReference type="EMBL" id="RKLV01000001">
    <property type="protein sequence ID" value="MCX2817986.1"/>
    <property type="molecule type" value="Genomic_DNA"/>
</dbReference>
<evidence type="ECO:0000313" key="4">
    <source>
        <dbReference type="EMBL" id="MCX2817986.1"/>
    </source>
</evidence>
<evidence type="ECO:0000259" key="3">
    <source>
        <dbReference type="Pfam" id="PF12849"/>
    </source>
</evidence>
<proteinExistence type="predicted"/>
<dbReference type="PROSITE" id="PS51257">
    <property type="entry name" value="PROKAR_LIPOPROTEIN"/>
    <property type="match status" value="1"/>
</dbReference>
<protein>
    <submittedName>
        <fullName evidence="4">Substrate-binding domain-containing protein</fullName>
    </submittedName>
</protein>
<organism evidence="4 5">
    <name type="scientific">Halorutilus salinus</name>
    <dbReference type="NCBI Taxonomy" id="2487751"/>
    <lineage>
        <taxon>Archaea</taxon>
        <taxon>Methanobacteriati</taxon>
        <taxon>Methanobacteriota</taxon>
        <taxon>Stenosarchaea group</taxon>
        <taxon>Halobacteria</taxon>
        <taxon>Halorutilales</taxon>
        <taxon>Halorutilaceae</taxon>
        <taxon>Halorutilus</taxon>
    </lineage>
</organism>
<dbReference type="AlphaFoldDB" id="A0A9Q4GI58"/>
<evidence type="ECO:0000313" key="5">
    <source>
        <dbReference type="Proteomes" id="UP001149411"/>
    </source>
</evidence>
<sequence length="379" mass="40520">MVEKDSNGVSRRKVLTTTGGIAGAGIVSGCLNTGGNDDGSGNGSSSNGNDEMNGNGEMSNERGSDSMDTSPLNAGGSSTVYPIANSAARLWNGNPPASDEEYWGPGQYGIDTDMNLADYFGSFYGFEPTDERTVPPFTASVALSHSGTGVEAVINGRADFGNASSTAESILGPDNDALDSIVDHVVGVDGQPLVVSREIYDAGVTSITGEELRDIYMQEITNWSELGGPDREIYAVGRAEDSGTDTAFRTNLYGDPDAPIEPDVRRGQNQQVASIIEQEDNAIAYIALAFVEPDGATPAVDLELDGTTYSYGENLGAEDYPLNRDLHMYTWGDTSMKEAAFLNMILSDFGQQEFVASNNYFTLPDDRRQEERDKLPNQV</sequence>
<evidence type="ECO:0000256" key="2">
    <source>
        <dbReference type="SAM" id="MobiDB-lite"/>
    </source>
</evidence>
<dbReference type="PANTHER" id="PTHR30570">
    <property type="entry name" value="PERIPLASMIC PHOSPHATE BINDING COMPONENT OF PHOSPHATE ABC TRANSPORTER"/>
    <property type="match status" value="1"/>
</dbReference>